<dbReference type="Gene3D" id="2.40.290.10">
    <property type="match status" value="1"/>
</dbReference>
<name>A0A9E7C2D9_9ACTN</name>
<organism evidence="4 5">
    <name type="scientific">Capillimicrobium parvum</name>
    <dbReference type="NCBI Taxonomy" id="2884022"/>
    <lineage>
        <taxon>Bacteria</taxon>
        <taxon>Bacillati</taxon>
        <taxon>Actinomycetota</taxon>
        <taxon>Thermoleophilia</taxon>
        <taxon>Solirubrobacterales</taxon>
        <taxon>Capillimicrobiaceae</taxon>
        <taxon>Capillimicrobium</taxon>
    </lineage>
</organism>
<protein>
    <submittedName>
        <fullName evidence="4">Non-homologous end joining protein Ku</fullName>
    </submittedName>
</protein>
<evidence type="ECO:0000256" key="1">
    <source>
        <dbReference type="ARBA" id="ARBA00023125"/>
    </source>
</evidence>
<feature type="domain" description="Ku" evidence="3">
    <location>
        <begin position="37"/>
        <end position="171"/>
    </location>
</feature>
<dbReference type="SUPFAM" id="SSF100939">
    <property type="entry name" value="SPOC domain-like"/>
    <property type="match status" value="1"/>
</dbReference>
<dbReference type="InterPro" id="IPR006164">
    <property type="entry name" value="DNA_bd_Ku70/Ku80"/>
</dbReference>
<dbReference type="NCBIfam" id="TIGR02772">
    <property type="entry name" value="Ku_bact"/>
    <property type="match status" value="1"/>
</dbReference>
<keyword evidence="1" id="KW-0238">DNA-binding</keyword>
<accession>A0A9E7C2D9</accession>
<evidence type="ECO:0000259" key="3">
    <source>
        <dbReference type="SMART" id="SM00559"/>
    </source>
</evidence>
<keyword evidence="5" id="KW-1185">Reference proteome</keyword>
<dbReference type="PANTHER" id="PTHR41251">
    <property type="entry name" value="NON-HOMOLOGOUS END JOINING PROTEIN KU"/>
    <property type="match status" value="1"/>
</dbReference>
<evidence type="ECO:0000313" key="4">
    <source>
        <dbReference type="EMBL" id="UGS38341.1"/>
    </source>
</evidence>
<keyword evidence="2" id="KW-0233">DNA recombination</keyword>
<sequence>MPVKLFSAVEDRTVHFRELHAKDGAPIEHRRVSSKTGREVPSERIVKGYETSKGRWVLLTNEEIKAIEAPARKAIEIEDFVPGEQVDPVFYDRPYHLGVGDDGREPYAVLHAALKKTGRVGIGRVVLRGREQLVAVRAGEDNLLEMSTMRYADELVDAGDIDVAKPQRRPTDREIKMAAQLTKGLHQRFKPQQYEDEYRSRVLDYLERKAKGEDVELPAAEEPEETDDDLAAALQASVKAVRG</sequence>
<gene>
    <name evidence="4" type="primary">ku_2</name>
    <name evidence="4" type="ORF">DSM104329_04765</name>
</gene>
<dbReference type="AlphaFoldDB" id="A0A9E7C2D9"/>
<dbReference type="GO" id="GO:0006303">
    <property type="term" value="P:double-strand break repair via nonhomologous end joining"/>
    <property type="evidence" value="ECO:0007669"/>
    <property type="project" value="InterPro"/>
</dbReference>
<dbReference type="InterPro" id="IPR016194">
    <property type="entry name" value="SPOC-like_C_dom_sf"/>
</dbReference>
<evidence type="ECO:0000313" key="5">
    <source>
        <dbReference type="Proteomes" id="UP001162834"/>
    </source>
</evidence>
<dbReference type="GO" id="GO:0006310">
    <property type="term" value="P:DNA recombination"/>
    <property type="evidence" value="ECO:0007669"/>
    <property type="project" value="UniProtKB-KW"/>
</dbReference>
<dbReference type="KEGG" id="sbae:DSM104329_04765"/>
<dbReference type="Proteomes" id="UP001162834">
    <property type="component" value="Chromosome"/>
</dbReference>
<evidence type="ECO:0000256" key="2">
    <source>
        <dbReference type="ARBA" id="ARBA00023172"/>
    </source>
</evidence>
<dbReference type="PANTHER" id="PTHR41251:SF1">
    <property type="entry name" value="NON-HOMOLOGOUS END JOINING PROTEIN KU"/>
    <property type="match status" value="1"/>
</dbReference>
<dbReference type="GO" id="GO:0003690">
    <property type="term" value="F:double-stranded DNA binding"/>
    <property type="evidence" value="ECO:0007669"/>
    <property type="project" value="TreeGrafter"/>
</dbReference>
<dbReference type="SMART" id="SM00559">
    <property type="entry name" value="Ku78"/>
    <property type="match status" value="1"/>
</dbReference>
<dbReference type="InterPro" id="IPR009187">
    <property type="entry name" value="Prok_Ku"/>
</dbReference>
<dbReference type="Pfam" id="PF02735">
    <property type="entry name" value="Ku"/>
    <property type="match status" value="1"/>
</dbReference>
<dbReference type="PIRSF" id="PIRSF006493">
    <property type="entry name" value="Prok_Ku"/>
    <property type="match status" value="1"/>
</dbReference>
<proteinExistence type="predicted"/>
<reference evidence="4" key="1">
    <citation type="journal article" date="2022" name="Int. J. Syst. Evol. Microbiol.">
        <title>Pseudomonas aegrilactucae sp. nov. and Pseudomonas morbosilactucae sp. nov., pathogens causing bacterial rot of lettuce in Japan.</title>
        <authorList>
            <person name="Sawada H."/>
            <person name="Fujikawa T."/>
            <person name="Satou M."/>
        </authorList>
    </citation>
    <scope>NUCLEOTIDE SEQUENCE</scope>
    <source>
        <strain evidence="4">0166_1</strain>
    </source>
</reference>
<dbReference type="EMBL" id="CP087164">
    <property type="protein sequence ID" value="UGS38341.1"/>
    <property type="molecule type" value="Genomic_DNA"/>
</dbReference>